<evidence type="ECO:0000256" key="1">
    <source>
        <dbReference type="SAM" id="MobiDB-lite"/>
    </source>
</evidence>
<keyword evidence="3" id="KW-1185">Reference proteome</keyword>
<organism evidence="2 3">
    <name type="scientific">Thiosulfativibrio zosterae</name>
    <dbReference type="NCBI Taxonomy" id="2675053"/>
    <lineage>
        <taxon>Bacteria</taxon>
        <taxon>Pseudomonadati</taxon>
        <taxon>Pseudomonadota</taxon>
        <taxon>Gammaproteobacteria</taxon>
        <taxon>Thiotrichales</taxon>
        <taxon>Piscirickettsiaceae</taxon>
        <taxon>Thiosulfativibrio</taxon>
    </lineage>
</organism>
<accession>A0A6F8PQZ5</accession>
<dbReference type="RefSeq" id="WP_173292263.1">
    <property type="nucleotide sequence ID" value="NZ_AP021888.1"/>
</dbReference>
<evidence type="ECO:0000313" key="3">
    <source>
        <dbReference type="Proteomes" id="UP000501466"/>
    </source>
</evidence>
<name>A0A6F8PQZ5_9GAMM</name>
<evidence type="ECO:0000313" key="2">
    <source>
        <dbReference type="EMBL" id="BBP44552.1"/>
    </source>
</evidence>
<feature type="region of interest" description="Disordered" evidence="1">
    <location>
        <begin position="85"/>
        <end position="110"/>
    </location>
</feature>
<gene>
    <name evidence="2" type="ORF">THMIRHAT_22980</name>
</gene>
<dbReference type="EMBL" id="AP021888">
    <property type="protein sequence ID" value="BBP44552.1"/>
    <property type="molecule type" value="Genomic_DNA"/>
</dbReference>
<dbReference type="Proteomes" id="UP000501466">
    <property type="component" value="Chromosome"/>
</dbReference>
<reference evidence="3" key="1">
    <citation type="submission" date="2019-11" db="EMBL/GenBank/DDBJ databases">
        <title>Isolation and characterization of two novel species in the genus Thiomicrorhabdus.</title>
        <authorList>
            <person name="Mochizuki J."/>
            <person name="Kojima H."/>
            <person name="Fukui M."/>
        </authorList>
    </citation>
    <scope>NUCLEOTIDE SEQUENCE [LARGE SCALE GENOMIC DNA]</scope>
    <source>
        <strain evidence="3">AkT22</strain>
    </source>
</reference>
<dbReference type="AlphaFoldDB" id="A0A6F8PQZ5"/>
<protein>
    <submittedName>
        <fullName evidence="2">Uncharacterized protein</fullName>
    </submittedName>
</protein>
<dbReference type="KEGG" id="tzo:THMIRHAT_22980"/>
<sequence>MNTHLLTQRTAMDSIASLTKKHHTQCQASNMAFFVPKIDQAWLNLTAFVPDVSMKNRNHISQYGRVKARIKDLAIGNKCSRVMRLSDTRPPETKTGGHSTKKHHGGQTMPLNTSKTALICRISTTTTPNGIQANIHTRYNQTARVGRLFASLEQLKAFIQAQGLKAELLAGGAL</sequence>
<proteinExistence type="predicted"/>